<dbReference type="Gene3D" id="3.20.20.70">
    <property type="entry name" value="Aldolase class I"/>
    <property type="match status" value="1"/>
</dbReference>
<dbReference type="GO" id="GO:0004801">
    <property type="term" value="F:transaldolase activity"/>
    <property type="evidence" value="ECO:0007669"/>
    <property type="project" value="UniProtKB-EC"/>
</dbReference>
<dbReference type="STRING" id="106004.A0A1Y2ENJ6"/>
<dbReference type="GO" id="GO:0005975">
    <property type="term" value="P:carbohydrate metabolic process"/>
    <property type="evidence" value="ECO:0007669"/>
    <property type="project" value="InterPro"/>
</dbReference>
<comment type="function">
    <text evidence="2">Catalyzes the rate-limiting step of the non-oxidative phase in the pentose phosphate pathway. Catalyzes the reversible conversion of sedheptulose-7-phosphate and D-glyceraldehyde 3-phosphate into erythrose-4-phosphate and beta-D-fructose 6-phosphate.</text>
</comment>
<keyword evidence="4" id="KW-1185">Reference proteome</keyword>
<dbReference type="Proteomes" id="UP000193467">
    <property type="component" value="Unassembled WGS sequence"/>
</dbReference>
<organism evidence="3 4">
    <name type="scientific">Leucosporidium creatinivorum</name>
    <dbReference type="NCBI Taxonomy" id="106004"/>
    <lineage>
        <taxon>Eukaryota</taxon>
        <taxon>Fungi</taxon>
        <taxon>Dikarya</taxon>
        <taxon>Basidiomycota</taxon>
        <taxon>Pucciniomycotina</taxon>
        <taxon>Microbotryomycetes</taxon>
        <taxon>Leucosporidiales</taxon>
        <taxon>Leucosporidium</taxon>
    </lineage>
</organism>
<dbReference type="InterPro" id="IPR013785">
    <property type="entry name" value="Aldolase_TIM"/>
</dbReference>
<dbReference type="InterPro" id="IPR018225">
    <property type="entry name" value="Transaldolase_AS"/>
</dbReference>
<reference evidence="3 4" key="1">
    <citation type="submission" date="2016-07" db="EMBL/GenBank/DDBJ databases">
        <title>Pervasive Adenine N6-methylation of Active Genes in Fungi.</title>
        <authorList>
            <consortium name="DOE Joint Genome Institute"/>
            <person name="Mondo S.J."/>
            <person name="Dannebaum R.O."/>
            <person name="Kuo R.C."/>
            <person name="Labutti K."/>
            <person name="Haridas S."/>
            <person name="Kuo A."/>
            <person name="Salamov A."/>
            <person name="Ahrendt S.R."/>
            <person name="Lipzen A."/>
            <person name="Sullivan W."/>
            <person name="Andreopoulos W.B."/>
            <person name="Clum A."/>
            <person name="Lindquist E."/>
            <person name="Daum C."/>
            <person name="Ramamoorthy G.K."/>
            <person name="Gryganskyi A."/>
            <person name="Culley D."/>
            <person name="Magnuson J.K."/>
            <person name="James T.Y."/>
            <person name="O'Malley M.A."/>
            <person name="Stajich J.E."/>
            <person name="Spatafora J.W."/>
            <person name="Visel A."/>
            <person name="Grigoriev I.V."/>
        </authorList>
    </citation>
    <scope>NUCLEOTIDE SEQUENCE [LARGE SCALE GENOMIC DNA]</scope>
    <source>
        <strain evidence="3 4">62-1032</strain>
    </source>
</reference>
<comment type="pathway">
    <text evidence="2">Carbohydrate degradation; pentose phosphate pathway; D-glyceraldehyde 3-phosphate and beta-D-fructose 6-phosphate from D-ribose 5-phosphate and D-xylulose 5-phosphate (non-oxidative stage): step 2/3.</text>
</comment>
<dbReference type="PANTHER" id="PTHR10683:SF34">
    <property type="entry name" value="TRANSALDOLASE"/>
    <property type="match status" value="1"/>
</dbReference>
<dbReference type="UniPathway" id="UPA00115">
    <property type="reaction ID" value="UER00414"/>
</dbReference>
<dbReference type="EMBL" id="MCGR01000052">
    <property type="protein sequence ID" value="ORY72425.1"/>
    <property type="molecule type" value="Genomic_DNA"/>
</dbReference>
<comment type="caution">
    <text evidence="3">The sequence shown here is derived from an EMBL/GenBank/DDBJ whole genome shotgun (WGS) entry which is preliminary data.</text>
</comment>
<dbReference type="SUPFAM" id="SSF51569">
    <property type="entry name" value="Aldolase"/>
    <property type="match status" value="1"/>
</dbReference>
<dbReference type="AlphaFoldDB" id="A0A1Y2ENJ6"/>
<evidence type="ECO:0000256" key="1">
    <source>
        <dbReference type="ARBA" id="ARBA00023270"/>
    </source>
</evidence>
<dbReference type="InParanoid" id="A0A1Y2ENJ6"/>
<gene>
    <name evidence="3" type="ORF">BCR35DRAFT_354420</name>
</gene>
<proteinExistence type="predicted"/>
<dbReference type="PROSITE" id="PS00958">
    <property type="entry name" value="TRANSALDOLASE_2"/>
    <property type="match status" value="1"/>
</dbReference>
<keyword evidence="1" id="KW-0704">Schiff base</keyword>
<comment type="catalytic activity">
    <reaction evidence="2">
        <text>D-sedoheptulose 7-phosphate + D-glyceraldehyde 3-phosphate = D-erythrose 4-phosphate + beta-D-fructose 6-phosphate</text>
        <dbReference type="Rhea" id="RHEA:17053"/>
        <dbReference type="ChEBI" id="CHEBI:16897"/>
        <dbReference type="ChEBI" id="CHEBI:57483"/>
        <dbReference type="ChEBI" id="CHEBI:57634"/>
        <dbReference type="ChEBI" id="CHEBI:59776"/>
        <dbReference type="EC" id="2.2.1.2"/>
    </reaction>
</comment>
<keyword evidence="2" id="KW-0570">Pentose shunt</keyword>
<protein>
    <recommendedName>
        <fullName evidence="2">Transaldolase</fullName>
        <ecNumber evidence="2">2.2.1.2</ecNumber>
    </recommendedName>
</protein>
<evidence type="ECO:0000256" key="2">
    <source>
        <dbReference type="RuleBase" id="RU000501"/>
    </source>
</evidence>
<evidence type="ECO:0000313" key="3">
    <source>
        <dbReference type="EMBL" id="ORY72425.1"/>
    </source>
</evidence>
<name>A0A1Y2ENJ6_9BASI</name>
<sequence length="349" mass="36929">MAYQDSLLFALSKTTALDFDGNDSEQIKLYPPGTFLDVTSNQAIVRLELLKPHLKYIIPEAVKEAQQLVEEGVEGAKGRDVASVAVDVMGVKLGAMMYPHIRSEGFVLSQSNPSAANSVDATVAHSRALVALFKRYGVPPSRLCIKIPSTLAGLQACSVLEKEGIRTLATVVYIVEQGLAAGEAGCRYSAAYVNPLGVNFIPGGHVEHGFHGLPGFGVLKTVQATYQQKGQKTEIMSASLISLTEALSLAGLACSTLSPALLSLLAATPLTPELATQLAASSELYTTAPAAPASLNCNLDTPEGLATVTKALEEPATKALMKEAVDIFGRFEMELLELAREEIKKLGDA</sequence>
<evidence type="ECO:0000313" key="4">
    <source>
        <dbReference type="Proteomes" id="UP000193467"/>
    </source>
</evidence>
<dbReference type="GO" id="GO:0009052">
    <property type="term" value="P:pentose-phosphate shunt, non-oxidative branch"/>
    <property type="evidence" value="ECO:0007669"/>
    <property type="project" value="TreeGrafter"/>
</dbReference>
<dbReference type="OrthoDB" id="1711136at2759"/>
<dbReference type="EC" id="2.2.1.2" evidence="2"/>
<dbReference type="PANTHER" id="PTHR10683">
    <property type="entry name" value="TRANSALDOLASE"/>
    <property type="match status" value="1"/>
</dbReference>
<dbReference type="Pfam" id="PF00923">
    <property type="entry name" value="TAL_FSA"/>
    <property type="match status" value="1"/>
</dbReference>
<accession>A0A1Y2ENJ6</accession>
<keyword evidence="2" id="KW-0808">Transferase</keyword>
<dbReference type="InterPro" id="IPR001585">
    <property type="entry name" value="TAL/FSA"/>
</dbReference>